<comment type="caution">
    <text evidence="1">The sequence shown here is derived from an EMBL/GenBank/DDBJ whole genome shotgun (WGS) entry which is preliminary data.</text>
</comment>
<sequence length="113" mass="13360">MQIALRAHSSVQLTHTQNVENHERNQLIKENKKEQQNSHLINGITNEDYDTDVIEMKECLWTWIILEAVRSSYRCITCTRFYYPFIAIMEFLGLINRSNWTIPLLTVFTDPTI</sequence>
<gene>
    <name evidence="1" type="ORF">CJOHNSTONI_LOCUS1232</name>
</gene>
<accession>A0A8J2Q0K4</accession>
<dbReference type="EMBL" id="CAKAEH010000367">
    <property type="protein sequence ID" value="CAG9530779.1"/>
    <property type="molecule type" value="Genomic_DNA"/>
</dbReference>
<dbReference type="AlphaFoldDB" id="A0A8J2Q0K4"/>
<organism evidence="1 2">
    <name type="scientific">Cercopithifilaria johnstoni</name>
    <dbReference type="NCBI Taxonomy" id="2874296"/>
    <lineage>
        <taxon>Eukaryota</taxon>
        <taxon>Metazoa</taxon>
        <taxon>Ecdysozoa</taxon>
        <taxon>Nematoda</taxon>
        <taxon>Chromadorea</taxon>
        <taxon>Rhabditida</taxon>
        <taxon>Spirurina</taxon>
        <taxon>Spiruromorpha</taxon>
        <taxon>Filarioidea</taxon>
        <taxon>Onchocercidae</taxon>
        <taxon>Cercopithifilaria</taxon>
    </lineage>
</organism>
<evidence type="ECO:0000313" key="2">
    <source>
        <dbReference type="Proteomes" id="UP000746747"/>
    </source>
</evidence>
<reference evidence="1" key="1">
    <citation type="submission" date="2021-09" db="EMBL/GenBank/DDBJ databases">
        <authorList>
            <consortium name="Pathogen Informatics"/>
        </authorList>
    </citation>
    <scope>NUCLEOTIDE SEQUENCE</scope>
</reference>
<keyword evidence="2" id="KW-1185">Reference proteome</keyword>
<name>A0A8J2Q0K4_9BILA</name>
<dbReference type="Proteomes" id="UP000746747">
    <property type="component" value="Unassembled WGS sequence"/>
</dbReference>
<proteinExistence type="predicted"/>
<evidence type="ECO:0000313" key="1">
    <source>
        <dbReference type="EMBL" id="CAG9530779.1"/>
    </source>
</evidence>
<protein>
    <submittedName>
        <fullName evidence="1">Uncharacterized protein</fullName>
    </submittedName>
</protein>